<accession>A0A1M7CMK4</accession>
<proteinExistence type="inferred from homology"/>
<comment type="pathway">
    <text evidence="1">Glycan metabolism; L-arabinan degradation.</text>
</comment>
<reference evidence="7 8" key="1">
    <citation type="submission" date="2016-11" db="EMBL/GenBank/DDBJ databases">
        <authorList>
            <person name="Jaros S."/>
            <person name="Januszkiewicz K."/>
            <person name="Wedrychowicz H."/>
        </authorList>
    </citation>
    <scope>NUCLEOTIDE SEQUENCE [LARGE SCALE GENOMIC DNA]</scope>
    <source>
        <strain evidence="7 8">DSM 27406</strain>
    </source>
</reference>
<keyword evidence="6" id="KW-0732">Signal</keyword>
<comment type="similarity">
    <text evidence="2 5">Belongs to the glycosyl hydrolase 43 family.</text>
</comment>
<gene>
    <name evidence="7" type="ORF">SAMN05444266_104395</name>
</gene>
<evidence type="ECO:0000256" key="4">
    <source>
        <dbReference type="ARBA" id="ARBA00023295"/>
    </source>
</evidence>
<dbReference type="Proteomes" id="UP000184420">
    <property type="component" value="Unassembled WGS sequence"/>
</dbReference>
<dbReference type="AlphaFoldDB" id="A0A1M7CMK4"/>
<dbReference type="CDD" id="cd08983">
    <property type="entry name" value="GH43_Bt3655-like"/>
    <property type="match status" value="1"/>
</dbReference>
<evidence type="ECO:0000256" key="2">
    <source>
        <dbReference type="ARBA" id="ARBA00009865"/>
    </source>
</evidence>
<dbReference type="PANTHER" id="PTHR43301">
    <property type="entry name" value="ARABINAN ENDO-1,5-ALPHA-L-ARABINOSIDASE"/>
    <property type="match status" value="1"/>
</dbReference>
<dbReference type="EMBL" id="FRBL01000004">
    <property type="protein sequence ID" value="SHL68501.1"/>
    <property type="molecule type" value="Genomic_DNA"/>
</dbReference>
<evidence type="ECO:0000313" key="7">
    <source>
        <dbReference type="EMBL" id="SHL68501.1"/>
    </source>
</evidence>
<evidence type="ECO:0000256" key="1">
    <source>
        <dbReference type="ARBA" id="ARBA00004834"/>
    </source>
</evidence>
<dbReference type="GO" id="GO:0005975">
    <property type="term" value="P:carbohydrate metabolic process"/>
    <property type="evidence" value="ECO:0007669"/>
    <property type="project" value="InterPro"/>
</dbReference>
<keyword evidence="3 5" id="KW-0378">Hydrolase</keyword>
<organism evidence="7 8">
    <name type="scientific">Chitinophaga jiangningensis</name>
    <dbReference type="NCBI Taxonomy" id="1419482"/>
    <lineage>
        <taxon>Bacteria</taxon>
        <taxon>Pseudomonadati</taxon>
        <taxon>Bacteroidota</taxon>
        <taxon>Chitinophagia</taxon>
        <taxon>Chitinophagales</taxon>
        <taxon>Chitinophagaceae</taxon>
        <taxon>Chitinophaga</taxon>
    </lineage>
</organism>
<dbReference type="PANTHER" id="PTHR43301:SF3">
    <property type="entry name" value="ARABINAN ENDO-1,5-ALPHA-L-ARABINOSIDASE A-RELATED"/>
    <property type="match status" value="1"/>
</dbReference>
<dbReference type="STRING" id="1419482.SAMN05444266_104395"/>
<evidence type="ECO:0000256" key="3">
    <source>
        <dbReference type="ARBA" id="ARBA00022801"/>
    </source>
</evidence>
<dbReference type="Gene3D" id="2.60.40.2340">
    <property type="match status" value="1"/>
</dbReference>
<dbReference type="Pfam" id="PF04616">
    <property type="entry name" value="Glyco_hydro_43"/>
    <property type="match status" value="2"/>
</dbReference>
<sequence length="487" mass="54584">MPRMNRLVLFLAAILSAPTALLAANADSAYLFVYFTGNRKSEEAVRYAVSTDGYRFRSLHNNEPVISSAVISSTGGVRDPHILRGQDGKTFYMVVTDMVSANGWNSNRAMVLLKSTDLINWKSAIVNIQQRFPGHDSLLRVWAPQTIYDKKAGKYMIYWSMKHGQDADKIYYAYANNDFTDLATEPKQLYFSPNNGACIDGDIVEKDHRYYLFFKTEDGHPSIRVAVSDSVNGGYQLRPGEVQQTQNPVEGSGVFKLNNNEGYILMYDMYTSGKYQFTKSKDLQHFEVVDKEVSMDFQPRHGTVMPITAAELSRLVSKYATAAGFMGTIHDPGIRKLNITMDTLAHIVRVMVKPGTDIKRMQPAFQLVPGVSITKIGRSDFSKGKVDYKVSIPGRAPETWTVEAVANNNTVLDGFYADPDIMYAAKTGKYYIYPTSDGFAGWSGTYFKCFSSPDLVTWKDEGKVLDLETDVTWAHGKAWAPCIIERK</sequence>
<evidence type="ECO:0000256" key="5">
    <source>
        <dbReference type="RuleBase" id="RU361187"/>
    </source>
</evidence>
<protein>
    <submittedName>
        <fullName evidence="7">Glycosyl hydrolases family 43</fullName>
    </submittedName>
</protein>
<keyword evidence="4 5" id="KW-0326">Glycosidase</keyword>
<evidence type="ECO:0000256" key="6">
    <source>
        <dbReference type="SAM" id="SignalP"/>
    </source>
</evidence>
<dbReference type="InterPro" id="IPR023296">
    <property type="entry name" value="Glyco_hydro_beta-prop_sf"/>
</dbReference>
<keyword evidence="8" id="KW-1185">Reference proteome</keyword>
<dbReference type="SUPFAM" id="SSF75005">
    <property type="entry name" value="Arabinanase/levansucrase/invertase"/>
    <property type="match status" value="2"/>
</dbReference>
<name>A0A1M7CMK4_9BACT</name>
<dbReference type="Gene3D" id="2.115.10.20">
    <property type="entry name" value="Glycosyl hydrolase domain, family 43"/>
    <property type="match status" value="2"/>
</dbReference>
<dbReference type="InterPro" id="IPR050727">
    <property type="entry name" value="GH43_arabinanases"/>
</dbReference>
<feature type="signal peptide" evidence="6">
    <location>
        <begin position="1"/>
        <end position="23"/>
    </location>
</feature>
<evidence type="ECO:0000313" key="8">
    <source>
        <dbReference type="Proteomes" id="UP000184420"/>
    </source>
</evidence>
<dbReference type="InterPro" id="IPR006710">
    <property type="entry name" value="Glyco_hydro_43"/>
</dbReference>
<dbReference type="SMR" id="A0A1M7CMK4"/>
<dbReference type="GO" id="GO:0004553">
    <property type="term" value="F:hydrolase activity, hydrolyzing O-glycosyl compounds"/>
    <property type="evidence" value="ECO:0007669"/>
    <property type="project" value="InterPro"/>
</dbReference>
<feature type="chain" id="PRO_5012703365" evidence="6">
    <location>
        <begin position="24"/>
        <end position="487"/>
    </location>
</feature>